<evidence type="ECO:0000313" key="3">
    <source>
        <dbReference type="Proteomes" id="UP001157186"/>
    </source>
</evidence>
<sequence>MLYQHELKELSMVSSISGNGQPNVAEVLKEQAKNVEQQRQQAEQERIRQEQLRQQQAEQTQQSNDPQRGQNVDVRA</sequence>
<feature type="region of interest" description="Disordered" evidence="1">
    <location>
        <begin position="30"/>
        <end position="76"/>
    </location>
</feature>
<gene>
    <name evidence="2" type="ORF">tinsulaeT_31640</name>
</gene>
<accession>A0ABQ6GXB2</accession>
<dbReference type="EMBL" id="BSST01000001">
    <property type="protein sequence ID" value="GLX79824.1"/>
    <property type="molecule type" value="Genomic_DNA"/>
</dbReference>
<feature type="compositionally biased region" description="Basic and acidic residues" evidence="1">
    <location>
        <begin position="42"/>
        <end position="51"/>
    </location>
</feature>
<evidence type="ECO:0000256" key="1">
    <source>
        <dbReference type="SAM" id="MobiDB-lite"/>
    </source>
</evidence>
<feature type="compositionally biased region" description="Low complexity" evidence="1">
    <location>
        <begin position="52"/>
        <end position="62"/>
    </location>
</feature>
<protein>
    <submittedName>
        <fullName evidence="2">Uncharacterized protein</fullName>
    </submittedName>
</protein>
<dbReference type="Proteomes" id="UP001157186">
    <property type="component" value="Unassembled WGS sequence"/>
</dbReference>
<name>A0ABQ6GXB2_9GAMM</name>
<proteinExistence type="predicted"/>
<evidence type="ECO:0000313" key="2">
    <source>
        <dbReference type="EMBL" id="GLX79824.1"/>
    </source>
</evidence>
<reference evidence="2 3" key="1">
    <citation type="submission" date="2023-03" db="EMBL/GenBank/DDBJ databases">
        <title>Draft genome sequence of Thalassotalea insulae KCTC 62186T.</title>
        <authorList>
            <person name="Sawabe T."/>
        </authorList>
    </citation>
    <scope>NUCLEOTIDE SEQUENCE [LARGE SCALE GENOMIC DNA]</scope>
    <source>
        <strain evidence="2 3">KCTC 62186</strain>
    </source>
</reference>
<organism evidence="2 3">
    <name type="scientific">Thalassotalea insulae</name>
    <dbReference type="NCBI Taxonomy" id="2056778"/>
    <lineage>
        <taxon>Bacteria</taxon>
        <taxon>Pseudomonadati</taxon>
        <taxon>Pseudomonadota</taxon>
        <taxon>Gammaproteobacteria</taxon>
        <taxon>Alteromonadales</taxon>
        <taxon>Colwelliaceae</taxon>
        <taxon>Thalassotalea</taxon>
    </lineage>
</organism>
<comment type="caution">
    <text evidence="2">The sequence shown here is derived from an EMBL/GenBank/DDBJ whole genome shotgun (WGS) entry which is preliminary data.</text>
</comment>
<keyword evidence="3" id="KW-1185">Reference proteome</keyword>